<evidence type="ECO:0000256" key="1">
    <source>
        <dbReference type="ARBA" id="ARBA00022679"/>
    </source>
</evidence>
<dbReference type="InterPro" id="IPR045598">
    <property type="entry name" value="DUF6457"/>
</dbReference>
<dbReference type="PANTHER" id="PTHR19136:SF81">
    <property type="entry name" value="MOLYBDENUM COFACTOR GUANYLYLTRANSFERASE"/>
    <property type="match status" value="1"/>
</dbReference>
<dbReference type="InterPro" id="IPR025877">
    <property type="entry name" value="MobA-like_NTP_Trfase"/>
</dbReference>
<dbReference type="Pfam" id="PF12804">
    <property type="entry name" value="NTP_transf_3"/>
    <property type="match status" value="1"/>
</dbReference>
<dbReference type="EMBL" id="BAAAPL010000001">
    <property type="protein sequence ID" value="GAA1687489.1"/>
    <property type="molecule type" value="Genomic_DNA"/>
</dbReference>
<sequence length="305" mass="31111">MTRHVLGAVVLSGGSARRMGGVRKTALEVGGQMLLTRTAEAALAACDGAVVVVGDATGAPGGVIHVVEESPGGGPVAGLAAGMSHLDAEWTLLLAGDLVDGAAAVSALVGAQRGTDGAGLVDAAGKKQWLCALVRTEALRATLSTAGTAFGARLSEIVGKLEVLWAPDRGEVTADIDTWDDLTQAHARFVRVIRSSPRIDTRTDGGSAVTVPATERTLPPEALDGWAQVLRERFGLTEDEVPIALILDLARDVAHDVARPAAPLSAFIAGLIAGRQGGGPAQTSVILDEVTALARAWATATATME</sequence>
<dbReference type="InterPro" id="IPR029044">
    <property type="entry name" value="Nucleotide-diphossugar_trans"/>
</dbReference>
<evidence type="ECO:0000259" key="2">
    <source>
        <dbReference type="Pfam" id="PF12804"/>
    </source>
</evidence>
<dbReference type="PANTHER" id="PTHR19136">
    <property type="entry name" value="MOLYBDENUM COFACTOR GUANYLYLTRANSFERASE"/>
    <property type="match status" value="1"/>
</dbReference>
<proteinExistence type="predicted"/>
<keyword evidence="5" id="KW-1185">Reference proteome</keyword>
<evidence type="ECO:0000313" key="5">
    <source>
        <dbReference type="Proteomes" id="UP001501690"/>
    </source>
</evidence>
<dbReference type="SUPFAM" id="SSF53448">
    <property type="entry name" value="Nucleotide-diphospho-sugar transferases"/>
    <property type="match status" value="1"/>
</dbReference>
<protein>
    <submittedName>
        <fullName evidence="4">NTP transferase domain-containing protein</fullName>
    </submittedName>
</protein>
<dbReference type="Proteomes" id="UP001501690">
    <property type="component" value="Unassembled WGS sequence"/>
</dbReference>
<evidence type="ECO:0000259" key="3">
    <source>
        <dbReference type="Pfam" id="PF20058"/>
    </source>
</evidence>
<dbReference type="RefSeq" id="WP_344067722.1">
    <property type="nucleotide sequence ID" value="NZ_BAAAPL010000001.1"/>
</dbReference>
<dbReference type="Gene3D" id="3.90.550.10">
    <property type="entry name" value="Spore Coat Polysaccharide Biosynthesis Protein SpsA, Chain A"/>
    <property type="match status" value="1"/>
</dbReference>
<comment type="caution">
    <text evidence="4">The sequence shown here is derived from an EMBL/GenBank/DDBJ whole genome shotgun (WGS) entry which is preliminary data.</text>
</comment>
<gene>
    <name evidence="4" type="ORF">GCM10009808_00640</name>
</gene>
<dbReference type="GO" id="GO:0016740">
    <property type="term" value="F:transferase activity"/>
    <property type="evidence" value="ECO:0007669"/>
    <property type="project" value="UniProtKB-KW"/>
</dbReference>
<organism evidence="4 5">
    <name type="scientific">Microbacterium sediminicola</name>
    <dbReference type="NCBI Taxonomy" id="415210"/>
    <lineage>
        <taxon>Bacteria</taxon>
        <taxon>Bacillati</taxon>
        <taxon>Actinomycetota</taxon>
        <taxon>Actinomycetes</taxon>
        <taxon>Micrococcales</taxon>
        <taxon>Microbacteriaceae</taxon>
        <taxon>Microbacterium</taxon>
    </lineage>
</organism>
<accession>A0ABN2HH39</accession>
<feature type="domain" description="DUF6457" evidence="3">
    <location>
        <begin position="219"/>
        <end position="301"/>
    </location>
</feature>
<name>A0ABN2HH39_9MICO</name>
<dbReference type="Pfam" id="PF20058">
    <property type="entry name" value="DUF6457"/>
    <property type="match status" value="1"/>
</dbReference>
<evidence type="ECO:0000313" key="4">
    <source>
        <dbReference type="EMBL" id="GAA1687489.1"/>
    </source>
</evidence>
<reference evidence="4 5" key="1">
    <citation type="journal article" date="2019" name="Int. J. Syst. Evol. Microbiol.">
        <title>The Global Catalogue of Microorganisms (GCM) 10K type strain sequencing project: providing services to taxonomists for standard genome sequencing and annotation.</title>
        <authorList>
            <consortium name="The Broad Institute Genomics Platform"/>
            <consortium name="The Broad Institute Genome Sequencing Center for Infectious Disease"/>
            <person name="Wu L."/>
            <person name="Ma J."/>
        </authorList>
    </citation>
    <scope>NUCLEOTIDE SEQUENCE [LARGE SCALE GENOMIC DNA]</scope>
    <source>
        <strain evidence="4 5">JCM 15577</strain>
    </source>
</reference>
<feature type="domain" description="MobA-like NTP transferase" evidence="2">
    <location>
        <begin position="8"/>
        <end position="147"/>
    </location>
</feature>
<keyword evidence="1 4" id="KW-0808">Transferase</keyword>